<evidence type="ECO:0000256" key="5">
    <source>
        <dbReference type="ARBA" id="ARBA00022833"/>
    </source>
</evidence>
<proteinExistence type="inferred from homology"/>
<dbReference type="InParanoid" id="E4WSC2"/>
<evidence type="ECO:0000256" key="10">
    <source>
        <dbReference type="PROSITE-ProRule" id="PRU00236"/>
    </source>
</evidence>
<evidence type="ECO:0000256" key="3">
    <source>
        <dbReference type="ARBA" id="ARBA00022679"/>
    </source>
</evidence>
<evidence type="ECO:0000256" key="7">
    <source>
        <dbReference type="ARBA" id="ARBA00038170"/>
    </source>
</evidence>
<evidence type="ECO:0000313" key="13">
    <source>
        <dbReference type="Proteomes" id="UP000001307"/>
    </source>
</evidence>
<comment type="caution">
    <text evidence="10">Lacks conserved residue(s) required for the propagation of feature annotation.</text>
</comment>
<keyword evidence="13" id="KW-1185">Reference proteome</keyword>
<keyword evidence="2" id="KW-0597">Phosphoprotein</keyword>
<evidence type="ECO:0000256" key="6">
    <source>
        <dbReference type="ARBA" id="ARBA00023027"/>
    </source>
</evidence>
<dbReference type="PROSITE" id="PS50305">
    <property type="entry name" value="SIRTUIN"/>
    <property type="match status" value="1"/>
</dbReference>
<dbReference type="AlphaFoldDB" id="E4WSC2"/>
<evidence type="ECO:0000256" key="2">
    <source>
        <dbReference type="ARBA" id="ARBA00022553"/>
    </source>
</evidence>
<accession>E4WSC2</accession>
<dbReference type="GO" id="GO:0017136">
    <property type="term" value="F:histone deacetylase activity, NAD-dependent"/>
    <property type="evidence" value="ECO:0007669"/>
    <property type="project" value="TreeGrafter"/>
</dbReference>
<dbReference type="GO" id="GO:0005634">
    <property type="term" value="C:nucleus"/>
    <property type="evidence" value="ECO:0007669"/>
    <property type="project" value="TreeGrafter"/>
</dbReference>
<organism evidence="12">
    <name type="scientific">Oikopleura dioica</name>
    <name type="common">Tunicate</name>
    <dbReference type="NCBI Taxonomy" id="34765"/>
    <lineage>
        <taxon>Eukaryota</taxon>
        <taxon>Metazoa</taxon>
        <taxon>Chordata</taxon>
        <taxon>Tunicata</taxon>
        <taxon>Appendicularia</taxon>
        <taxon>Copelata</taxon>
        <taxon>Oikopleuridae</taxon>
        <taxon>Oikopleura</taxon>
    </lineage>
</organism>
<gene>
    <name evidence="12" type="ORF">GSOID_T00000658001</name>
</gene>
<evidence type="ECO:0000256" key="4">
    <source>
        <dbReference type="ARBA" id="ARBA00022723"/>
    </source>
</evidence>
<comment type="similarity">
    <text evidence="7">Belongs to the sirtuin family. Class IV subfamily.</text>
</comment>
<dbReference type="InterPro" id="IPR029035">
    <property type="entry name" value="DHS-like_NAD/FAD-binding_dom"/>
</dbReference>
<comment type="cofactor">
    <cofactor evidence="1">
        <name>Zn(2+)</name>
        <dbReference type="ChEBI" id="CHEBI:29105"/>
    </cofactor>
</comment>
<dbReference type="InterPro" id="IPR050134">
    <property type="entry name" value="NAD-dep_sirtuin_deacylases"/>
</dbReference>
<dbReference type="Pfam" id="PF02146">
    <property type="entry name" value="SIR2"/>
    <property type="match status" value="1"/>
</dbReference>
<dbReference type="SUPFAM" id="SSF52467">
    <property type="entry name" value="DHS-like NAD/FAD-binding domain"/>
    <property type="match status" value="1"/>
</dbReference>
<evidence type="ECO:0000256" key="9">
    <source>
        <dbReference type="ARBA" id="ARBA00043038"/>
    </source>
</evidence>
<evidence type="ECO:0000256" key="8">
    <source>
        <dbReference type="ARBA" id="ARBA00041832"/>
    </source>
</evidence>
<dbReference type="Proteomes" id="UP000001307">
    <property type="component" value="Unassembled WGS sequence"/>
</dbReference>
<dbReference type="EMBL" id="FN653015">
    <property type="protein sequence ID" value="CBY20655.1"/>
    <property type="molecule type" value="Genomic_DNA"/>
</dbReference>
<dbReference type="Gene3D" id="2.20.28.200">
    <property type="match status" value="1"/>
</dbReference>
<dbReference type="GO" id="GO:0046872">
    <property type="term" value="F:metal ion binding"/>
    <property type="evidence" value="ECO:0007669"/>
    <property type="project" value="UniProtKB-KW"/>
</dbReference>
<keyword evidence="3" id="KW-0808">Transferase</keyword>
<keyword evidence="4" id="KW-0479">Metal-binding</keyword>
<dbReference type="OrthoDB" id="2919105at2759"/>
<sequence length="388" mass="43616">MDIGCKRKSPRALTQISGAISDAKAEYKCKRKDLAAALKAEIKSDQQEQLISENPRLSKTLRRQWATQKNNQSRLAEMYDSAEELAPKVAKLIEMIREAQHPIVYTGAGISTSANIPDYRGTGGVYSAMAAGQDIKQCNLVTATPTLGHMALSGLIKNKIFKFLLSQNCDGLHLRSGIPPEQLSEIHGNMFMENCDEGHFFYRAFDVTEKTNVKRHKTGRACSIEDCEEDLYDAIVHFGEMNRFDIPYRWETAETHSSKTDLIICIGTSLKVLKAYKVLWPKKCKLVIINLQWTPKDKHADLLIRGQSDQILCEVAKAFDVAIPSYSECEDPLIALATALNESDPKPSTPFLNMVENNPKFTVENSNFKTNFKEHYTPGWYGKGMKKN</sequence>
<keyword evidence="6" id="KW-0520">NAD</keyword>
<evidence type="ECO:0000256" key="1">
    <source>
        <dbReference type="ARBA" id="ARBA00001947"/>
    </source>
</evidence>
<keyword evidence="5" id="KW-0862">Zinc</keyword>
<name>E4WSC2_OIKDI</name>
<dbReference type="InterPro" id="IPR026590">
    <property type="entry name" value="Ssirtuin_cat_dom"/>
</dbReference>
<feature type="domain" description="Deacetylase sirtuin-type" evidence="11">
    <location>
        <begin position="82"/>
        <end position="336"/>
    </location>
</feature>
<evidence type="ECO:0000313" key="12">
    <source>
        <dbReference type="EMBL" id="CBY20655.1"/>
    </source>
</evidence>
<dbReference type="GO" id="GO:0070403">
    <property type="term" value="F:NAD+ binding"/>
    <property type="evidence" value="ECO:0007669"/>
    <property type="project" value="InterPro"/>
</dbReference>
<dbReference type="Gene3D" id="3.40.50.1220">
    <property type="entry name" value="TPP-binding domain"/>
    <property type="match status" value="1"/>
</dbReference>
<dbReference type="PANTHER" id="PTHR11085">
    <property type="entry name" value="NAD-DEPENDENT PROTEIN DEACYLASE SIRTUIN-5, MITOCHONDRIAL-RELATED"/>
    <property type="match status" value="1"/>
</dbReference>
<dbReference type="InterPro" id="IPR003000">
    <property type="entry name" value="Sirtuin"/>
</dbReference>
<evidence type="ECO:0000259" key="11">
    <source>
        <dbReference type="PROSITE" id="PS50305"/>
    </source>
</evidence>
<protein>
    <recommendedName>
        <fullName evidence="9">Regulatory protein SIR2 homolog 7</fullName>
    </recommendedName>
    <alternativeName>
        <fullName evidence="8">SIR2-like protein 7</fullName>
    </alternativeName>
</protein>
<dbReference type="PANTHER" id="PTHR11085:SF1">
    <property type="entry name" value="NAD-DEPENDENT PROTEIN DEACETYLASE SIRTUIN-7"/>
    <property type="match status" value="1"/>
</dbReference>
<reference evidence="12" key="1">
    <citation type="journal article" date="2010" name="Science">
        <title>Plasticity of animal genome architecture unmasked by rapid evolution of a pelagic tunicate.</title>
        <authorList>
            <person name="Denoeud F."/>
            <person name="Henriet S."/>
            <person name="Mungpakdee S."/>
            <person name="Aury J.M."/>
            <person name="Da Silva C."/>
            <person name="Brinkmann H."/>
            <person name="Mikhaleva J."/>
            <person name="Olsen L.C."/>
            <person name="Jubin C."/>
            <person name="Canestro C."/>
            <person name="Bouquet J.M."/>
            <person name="Danks G."/>
            <person name="Poulain J."/>
            <person name="Campsteijn C."/>
            <person name="Adamski M."/>
            <person name="Cross I."/>
            <person name="Yadetie F."/>
            <person name="Muffato M."/>
            <person name="Louis A."/>
            <person name="Butcher S."/>
            <person name="Tsagkogeorga G."/>
            <person name="Konrad A."/>
            <person name="Singh S."/>
            <person name="Jensen M.F."/>
            <person name="Cong E.H."/>
            <person name="Eikeseth-Otteraa H."/>
            <person name="Noel B."/>
            <person name="Anthouard V."/>
            <person name="Porcel B.M."/>
            <person name="Kachouri-Lafond R."/>
            <person name="Nishino A."/>
            <person name="Ugolini M."/>
            <person name="Chourrout P."/>
            <person name="Nishida H."/>
            <person name="Aasland R."/>
            <person name="Huzurbazar S."/>
            <person name="Westhof E."/>
            <person name="Delsuc F."/>
            <person name="Lehrach H."/>
            <person name="Reinhardt R."/>
            <person name="Weissenbach J."/>
            <person name="Roy S.W."/>
            <person name="Artiguenave F."/>
            <person name="Postlethwait J.H."/>
            <person name="Manak J.R."/>
            <person name="Thompson E.M."/>
            <person name="Jaillon O."/>
            <person name="Du Pasquier L."/>
            <person name="Boudinot P."/>
            <person name="Liberles D.A."/>
            <person name="Volff J.N."/>
            <person name="Philippe H."/>
            <person name="Lenhard B."/>
            <person name="Roest Crollius H."/>
            <person name="Wincker P."/>
            <person name="Chourrout D."/>
        </authorList>
    </citation>
    <scope>NUCLEOTIDE SEQUENCE [LARGE SCALE GENOMIC DNA]</scope>
</reference>